<dbReference type="Pfam" id="PF00294">
    <property type="entry name" value="PfkB"/>
    <property type="match status" value="1"/>
</dbReference>
<dbReference type="InterPro" id="IPR002173">
    <property type="entry name" value="Carboh/pur_kinase_PfkB_CS"/>
</dbReference>
<comment type="caution">
    <text evidence="4">The sequence shown here is derived from an EMBL/GenBank/DDBJ whole genome shotgun (WGS) entry which is preliminary data.</text>
</comment>
<dbReference type="Proteomes" id="UP000621540">
    <property type="component" value="Unassembled WGS sequence"/>
</dbReference>
<dbReference type="RefSeq" id="WP_022514193.1">
    <property type="nucleotide sequence ID" value="NZ_JACOQH010000002.1"/>
</dbReference>
<name>A0ABR7I7Q3_9FIRM</name>
<dbReference type="SUPFAM" id="SSF53613">
    <property type="entry name" value="Ribokinase-like"/>
    <property type="match status" value="1"/>
</dbReference>
<gene>
    <name evidence="4" type="ORF">H8Z76_02730</name>
</gene>
<keyword evidence="2 4" id="KW-0418">Kinase</keyword>
<keyword evidence="5" id="KW-1185">Reference proteome</keyword>
<dbReference type="InterPro" id="IPR029056">
    <property type="entry name" value="Ribokinase-like"/>
</dbReference>
<dbReference type="GO" id="GO:0016301">
    <property type="term" value="F:kinase activity"/>
    <property type="evidence" value="ECO:0007669"/>
    <property type="project" value="UniProtKB-KW"/>
</dbReference>
<dbReference type="InterPro" id="IPR011611">
    <property type="entry name" value="PfkB_dom"/>
</dbReference>
<dbReference type="EMBL" id="JACOQH010000002">
    <property type="protein sequence ID" value="MBC5752947.1"/>
    <property type="molecule type" value="Genomic_DNA"/>
</dbReference>
<reference evidence="4 5" key="1">
    <citation type="submission" date="2020-08" db="EMBL/GenBank/DDBJ databases">
        <title>Genome public.</title>
        <authorList>
            <person name="Liu C."/>
            <person name="Sun Q."/>
        </authorList>
    </citation>
    <scope>NUCLEOTIDE SEQUENCE [LARGE SCALE GENOMIC DNA]</scope>
    <source>
        <strain evidence="4 5">BX0805</strain>
    </source>
</reference>
<accession>A0ABR7I7Q3</accession>
<proteinExistence type="predicted"/>
<protein>
    <submittedName>
        <fullName evidence="4">Carbohydrate kinase family protein</fullName>
    </submittedName>
</protein>
<evidence type="ECO:0000256" key="2">
    <source>
        <dbReference type="ARBA" id="ARBA00022777"/>
    </source>
</evidence>
<dbReference type="PROSITE" id="PS00583">
    <property type="entry name" value="PFKB_KINASES_1"/>
    <property type="match status" value="1"/>
</dbReference>
<dbReference type="Gene3D" id="3.40.1190.20">
    <property type="match status" value="1"/>
</dbReference>
<evidence type="ECO:0000259" key="3">
    <source>
        <dbReference type="Pfam" id="PF00294"/>
    </source>
</evidence>
<evidence type="ECO:0000313" key="4">
    <source>
        <dbReference type="EMBL" id="MBC5752947.1"/>
    </source>
</evidence>
<evidence type="ECO:0000313" key="5">
    <source>
        <dbReference type="Proteomes" id="UP000621540"/>
    </source>
</evidence>
<sequence>MGKFLTAGIIQRETIVKVPQLPIQYSRVTRCYDTIFGGIGGDAYNVANALKWLGDDVTLVSNIGERDSHLFQTKHLDPRYVFASLEQTPSAVIFYDSERKLQTFEDIKDMEEVPYDMARFAEALAEADLVILSNTKFCEPFLAPVKESGKKLVVNFNGLDRENELDQKFLTVADIIYVSDDEIKSDPYEAMRIMSEEYSMECGILGMGKAGLLMYTRADNMVVPYPAVHIKEVVNTVGAGNALLSCFLHYYHKNGNYHEAIKYALMFAAYKIGYVGTSKGFMTEDEMKLWYDLIWNRYK</sequence>
<dbReference type="PANTHER" id="PTHR10584:SF166">
    <property type="entry name" value="RIBOKINASE"/>
    <property type="match status" value="1"/>
</dbReference>
<organism evidence="4 5">
    <name type="scientific">Roseburia yibonii</name>
    <dbReference type="NCBI Taxonomy" id="2763063"/>
    <lineage>
        <taxon>Bacteria</taxon>
        <taxon>Bacillati</taxon>
        <taxon>Bacillota</taxon>
        <taxon>Clostridia</taxon>
        <taxon>Lachnospirales</taxon>
        <taxon>Lachnospiraceae</taxon>
        <taxon>Roseburia</taxon>
    </lineage>
</organism>
<dbReference type="PANTHER" id="PTHR10584">
    <property type="entry name" value="SUGAR KINASE"/>
    <property type="match status" value="1"/>
</dbReference>
<keyword evidence="1" id="KW-0808">Transferase</keyword>
<feature type="domain" description="Carbohydrate kinase PfkB" evidence="3">
    <location>
        <begin position="38"/>
        <end position="279"/>
    </location>
</feature>
<evidence type="ECO:0000256" key="1">
    <source>
        <dbReference type="ARBA" id="ARBA00022679"/>
    </source>
</evidence>